<evidence type="ECO:0000313" key="5">
    <source>
        <dbReference type="Proteomes" id="UP000784294"/>
    </source>
</evidence>
<dbReference type="OrthoDB" id="3666223at2759"/>
<dbReference type="PANTHER" id="PTHR10075:SF14">
    <property type="entry name" value="CELL ADHESION MOLECULE DSCAM2-RELATED"/>
    <property type="match status" value="1"/>
</dbReference>
<name>A0A3S4ZMA6_9PLAT</name>
<keyword evidence="2" id="KW-0393">Immunoglobulin domain</keyword>
<dbReference type="GO" id="GO:0007411">
    <property type="term" value="P:axon guidance"/>
    <property type="evidence" value="ECO:0007669"/>
    <property type="project" value="TreeGrafter"/>
</dbReference>
<dbReference type="PROSITE" id="PS50835">
    <property type="entry name" value="IG_LIKE"/>
    <property type="match status" value="1"/>
</dbReference>
<keyword evidence="5" id="KW-1185">Reference proteome</keyword>
<organism evidence="4 5">
    <name type="scientific">Protopolystoma xenopodis</name>
    <dbReference type="NCBI Taxonomy" id="117903"/>
    <lineage>
        <taxon>Eukaryota</taxon>
        <taxon>Metazoa</taxon>
        <taxon>Spiralia</taxon>
        <taxon>Lophotrochozoa</taxon>
        <taxon>Platyhelminthes</taxon>
        <taxon>Monogenea</taxon>
        <taxon>Polyopisthocotylea</taxon>
        <taxon>Polystomatidea</taxon>
        <taxon>Polystomatidae</taxon>
        <taxon>Protopolystoma</taxon>
    </lineage>
</organism>
<dbReference type="GO" id="GO:0098632">
    <property type="term" value="F:cell-cell adhesion mediator activity"/>
    <property type="evidence" value="ECO:0007669"/>
    <property type="project" value="TreeGrafter"/>
</dbReference>
<dbReference type="SUPFAM" id="SSF48726">
    <property type="entry name" value="Immunoglobulin"/>
    <property type="match status" value="2"/>
</dbReference>
<comment type="caution">
    <text evidence="4">The sequence shown here is derived from an EMBL/GenBank/DDBJ whole genome shotgun (WGS) entry which is preliminary data.</text>
</comment>
<dbReference type="Proteomes" id="UP000784294">
    <property type="component" value="Unassembled WGS sequence"/>
</dbReference>
<dbReference type="Gene3D" id="2.60.40.10">
    <property type="entry name" value="Immunoglobulins"/>
    <property type="match status" value="2"/>
</dbReference>
<comment type="similarity">
    <text evidence="1">Belongs to the protein kinase superfamily. CAMK Ser/Thr protein kinase family.</text>
</comment>
<dbReference type="GO" id="GO:0070593">
    <property type="term" value="P:dendrite self-avoidance"/>
    <property type="evidence" value="ECO:0007669"/>
    <property type="project" value="TreeGrafter"/>
</dbReference>
<dbReference type="GO" id="GO:0007156">
    <property type="term" value="P:homophilic cell adhesion via plasma membrane adhesion molecules"/>
    <property type="evidence" value="ECO:0007669"/>
    <property type="project" value="TreeGrafter"/>
</dbReference>
<dbReference type="SMART" id="SM00408">
    <property type="entry name" value="IGc2"/>
    <property type="match status" value="1"/>
</dbReference>
<dbReference type="GO" id="GO:0030424">
    <property type="term" value="C:axon"/>
    <property type="evidence" value="ECO:0007669"/>
    <property type="project" value="TreeGrafter"/>
</dbReference>
<dbReference type="GO" id="GO:0005886">
    <property type="term" value="C:plasma membrane"/>
    <property type="evidence" value="ECO:0007669"/>
    <property type="project" value="TreeGrafter"/>
</dbReference>
<dbReference type="FunFam" id="2.60.40.10:FF:000080">
    <property type="entry name" value="Myosin light chain kinase, smooth muscle"/>
    <property type="match status" value="1"/>
</dbReference>
<dbReference type="InterPro" id="IPR003598">
    <property type="entry name" value="Ig_sub2"/>
</dbReference>
<evidence type="ECO:0000313" key="4">
    <source>
        <dbReference type="EMBL" id="VEL15118.1"/>
    </source>
</evidence>
<evidence type="ECO:0000259" key="3">
    <source>
        <dbReference type="PROSITE" id="PS50835"/>
    </source>
</evidence>
<dbReference type="PANTHER" id="PTHR10075">
    <property type="entry name" value="BASIGIN RELATED"/>
    <property type="match status" value="1"/>
</dbReference>
<sequence>MMMLIFFAQDETPIEVSSEDYHIEYFQSKSISVIYNATVQDSGEYRCDLTSHRSSLCAVAAQIQEEISEVAPVFSQELPERLEVREGRATTLECRVEANPPASVVWLFDDRPLDTSTEASATVYESRIEQDGLIQLGIVEAFPEDEGIYRCEATNVLGTASTQAELIVIAGRAI</sequence>
<dbReference type="InterPro" id="IPR003599">
    <property type="entry name" value="Ig_sub"/>
</dbReference>
<dbReference type="Pfam" id="PF07679">
    <property type="entry name" value="I-set"/>
    <property type="match status" value="1"/>
</dbReference>
<evidence type="ECO:0000256" key="2">
    <source>
        <dbReference type="ARBA" id="ARBA00023319"/>
    </source>
</evidence>
<dbReference type="InterPro" id="IPR007110">
    <property type="entry name" value="Ig-like_dom"/>
</dbReference>
<dbReference type="SMART" id="SM00409">
    <property type="entry name" value="IG"/>
    <property type="match status" value="1"/>
</dbReference>
<dbReference type="EMBL" id="CAAALY010023494">
    <property type="protein sequence ID" value="VEL15118.1"/>
    <property type="molecule type" value="Genomic_DNA"/>
</dbReference>
<dbReference type="InterPro" id="IPR036179">
    <property type="entry name" value="Ig-like_dom_sf"/>
</dbReference>
<dbReference type="InterPro" id="IPR013783">
    <property type="entry name" value="Ig-like_fold"/>
</dbReference>
<feature type="domain" description="Ig-like" evidence="3">
    <location>
        <begin position="72"/>
        <end position="167"/>
    </location>
</feature>
<accession>A0A3S4ZMA6</accession>
<proteinExistence type="inferred from homology"/>
<protein>
    <recommendedName>
        <fullName evidence="3">Ig-like domain-containing protein</fullName>
    </recommendedName>
</protein>
<evidence type="ECO:0000256" key="1">
    <source>
        <dbReference type="ARBA" id="ARBA00006692"/>
    </source>
</evidence>
<gene>
    <name evidence="4" type="ORF">PXEA_LOCUS8558</name>
</gene>
<dbReference type="InterPro" id="IPR013098">
    <property type="entry name" value="Ig_I-set"/>
</dbReference>
<dbReference type="AlphaFoldDB" id="A0A3S4ZMA6"/>
<reference evidence="4" key="1">
    <citation type="submission" date="2018-11" db="EMBL/GenBank/DDBJ databases">
        <authorList>
            <consortium name="Pathogen Informatics"/>
        </authorList>
    </citation>
    <scope>NUCLEOTIDE SEQUENCE</scope>
</reference>